<keyword evidence="2 4" id="KW-0732">Signal</keyword>
<feature type="chain" id="PRO_5040160296" description="Cuticle protein" evidence="4">
    <location>
        <begin position="18"/>
        <end position="197"/>
    </location>
</feature>
<evidence type="ECO:0000313" key="5">
    <source>
        <dbReference type="EMBL" id="CAH3822403.1"/>
    </source>
</evidence>
<name>A0A9P0SBG5_PIEBR</name>
<dbReference type="InterPro" id="IPR051217">
    <property type="entry name" value="Insect_Cuticle_Struc_Prot"/>
</dbReference>
<dbReference type="Proteomes" id="UP001152562">
    <property type="component" value="Unassembled WGS sequence"/>
</dbReference>
<dbReference type="PANTHER" id="PTHR12236">
    <property type="entry name" value="STRUCTURAL CONTITUENT OF CUTICLE"/>
    <property type="match status" value="1"/>
</dbReference>
<dbReference type="InterPro" id="IPR031311">
    <property type="entry name" value="CHIT_BIND_RR_consensus"/>
</dbReference>
<proteinExistence type="predicted"/>
<dbReference type="GO" id="GO:0031012">
    <property type="term" value="C:extracellular matrix"/>
    <property type="evidence" value="ECO:0007669"/>
    <property type="project" value="TreeGrafter"/>
</dbReference>
<feature type="signal peptide" evidence="4">
    <location>
        <begin position="1"/>
        <end position="17"/>
    </location>
</feature>
<dbReference type="Pfam" id="PF00379">
    <property type="entry name" value="Chitin_bind_4"/>
    <property type="match status" value="1"/>
</dbReference>
<dbReference type="PRINTS" id="PR00947">
    <property type="entry name" value="CUTICLE"/>
</dbReference>
<dbReference type="PANTHER" id="PTHR12236:SF95">
    <property type="entry name" value="CUTICULAR PROTEIN 76BD, ISOFORM C-RELATED"/>
    <property type="match status" value="1"/>
</dbReference>
<reference evidence="5" key="1">
    <citation type="submission" date="2022-05" db="EMBL/GenBank/DDBJ databases">
        <authorList>
            <person name="Okamura Y."/>
        </authorList>
    </citation>
    <scope>NUCLEOTIDE SEQUENCE</scope>
</reference>
<keyword evidence="1 3" id="KW-0193">Cuticle</keyword>
<dbReference type="PROSITE" id="PS51155">
    <property type="entry name" value="CHIT_BIND_RR_2"/>
    <property type="match status" value="1"/>
</dbReference>
<keyword evidence="6" id="KW-1185">Reference proteome</keyword>
<dbReference type="PROSITE" id="PS00233">
    <property type="entry name" value="CHIT_BIND_RR_1"/>
    <property type="match status" value="1"/>
</dbReference>
<dbReference type="GO" id="GO:0005615">
    <property type="term" value="C:extracellular space"/>
    <property type="evidence" value="ECO:0007669"/>
    <property type="project" value="TreeGrafter"/>
</dbReference>
<evidence type="ECO:0000256" key="1">
    <source>
        <dbReference type="ARBA" id="ARBA00022460"/>
    </source>
</evidence>
<evidence type="ECO:0000256" key="4">
    <source>
        <dbReference type="SAM" id="SignalP"/>
    </source>
</evidence>
<accession>A0A9P0SBG5</accession>
<evidence type="ECO:0008006" key="7">
    <source>
        <dbReference type="Google" id="ProtNLM"/>
    </source>
</evidence>
<evidence type="ECO:0000313" key="6">
    <source>
        <dbReference type="Proteomes" id="UP001152562"/>
    </source>
</evidence>
<gene>
    <name evidence="5" type="ORF">PIBRA_LOCUS62</name>
</gene>
<organism evidence="5 6">
    <name type="scientific">Pieris brassicae</name>
    <name type="common">White butterfly</name>
    <name type="synonym">Large white butterfly</name>
    <dbReference type="NCBI Taxonomy" id="7116"/>
    <lineage>
        <taxon>Eukaryota</taxon>
        <taxon>Metazoa</taxon>
        <taxon>Ecdysozoa</taxon>
        <taxon>Arthropoda</taxon>
        <taxon>Hexapoda</taxon>
        <taxon>Insecta</taxon>
        <taxon>Pterygota</taxon>
        <taxon>Neoptera</taxon>
        <taxon>Endopterygota</taxon>
        <taxon>Lepidoptera</taxon>
        <taxon>Glossata</taxon>
        <taxon>Ditrysia</taxon>
        <taxon>Papilionoidea</taxon>
        <taxon>Pieridae</taxon>
        <taxon>Pierinae</taxon>
        <taxon>Pieris</taxon>
    </lineage>
</organism>
<evidence type="ECO:0000256" key="2">
    <source>
        <dbReference type="ARBA" id="ARBA00022729"/>
    </source>
</evidence>
<evidence type="ECO:0000256" key="3">
    <source>
        <dbReference type="PROSITE-ProRule" id="PRU00497"/>
    </source>
</evidence>
<dbReference type="EMBL" id="CALOZG010000001">
    <property type="protein sequence ID" value="CAH3822403.1"/>
    <property type="molecule type" value="Genomic_DNA"/>
</dbReference>
<protein>
    <recommendedName>
        <fullName evidence="7">Cuticle protein</fullName>
    </recommendedName>
</protein>
<comment type="caution">
    <text evidence="5">The sequence shown here is derived from an EMBL/GenBank/DDBJ whole genome shotgun (WGS) entry which is preliminary data.</text>
</comment>
<dbReference type="GO" id="GO:0042302">
    <property type="term" value="F:structural constituent of cuticle"/>
    <property type="evidence" value="ECO:0007669"/>
    <property type="project" value="UniProtKB-UniRule"/>
</dbReference>
<dbReference type="InterPro" id="IPR000618">
    <property type="entry name" value="Insect_cuticle"/>
</dbReference>
<sequence>MISKVLSVCAVVAFANAGVIHTGHRHPSVALNPFQPELANLIANPSIPLNYQYPFNYPANLYPNLPQQYQYAPTNYPYTLAPLQYAPGFEELAVNEPVVYVEPILRSHQHVIPEAIIEAKPEIEEIPHYLFAYSVMDNQSGDNKQHQESREGDVVRGEYSLLESDGTLRRVEYIADPVKGFNAVVSRTKPQETEAKA</sequence>
<dbReference type="AlphaFoldDB" id="A0A9P0SBG5"/>